<evidence type="ECO:0000313" key="1">
    <source>
        <dbReference type="EMBL" id="GMA80839.1"/>
    </source>
</evidence>
<gene>
    <name evidence="1" type="ORF">GCM10025855_03720</name>
</gene>
<name>A0ABQ6J0S4_9GAMM</name>
<protein>
    <recommendedName>
        <fullName evidence="3">Lipoprotein</fullName>
    </recommendedName>
</protein>
<sequence length="244" mass="28269">MKVLVLILILGLNACTSKNNETIAPKEESFVGIMNDELIYQGEITQISNTIIFKSFMQAEIKPDKLIISSHGGDISLGMELGSWVKDNNLDIEISNICASSCANYVFPAGNKKYLRKDSVLIWHGSAWQQSWDTDDLPKDFQSSYLTPIRMKETMLLDRFGVDNLITVYGQINKNVFDHILFLFGQNKDGWDYSLKDIHRFGITNIILIDEEWNWRKYRPSQSSQVKRFTVDDDYKFKLRRFEM</sequence>
<proteinExistence type="predicted"/>
<comment type="caution">
    <text evidence="1">The sequence shown here is derived from an EMBL/GenBank/DDBJ whole genome shotgun (WGS) entry which is preliminary data.</text>
</comment>
<reference evidence="2" key="1">
    <citation type="journal article" date="2019" name="Int. J. Syst. Evol. Microbiol.">
        <title>The Global Catalogue of Microorganisms (GCM) 10K type strain sequencing project: providing services to taxonomists for standard genome sequencing and annotation.</title>
        <authorList>
            <consortium name="The Broad Institute Genomics Platform"/>
            <consortium name="The Broad Institute Genome Sequencing Center for Infectious Disease"/>
            <person name="Wu L."/>
            <person name="Ma J."/>
        </authorList>
    </citation>
    <scope>NUCLEOTIDE SEQUENCE [LARGE SCALE GENOMIC DNA]</scope>
    <source>
        <strain evidence="2">NBRC 102030</strain>
    </source>
</reference>
<dbReference type="InterPro" id="IPR029045">
    <property type="entry name" value="ClpP/crotonase-like_dom_sf"/>
</dbReference>
<organism evidence="1 2">
    <name type="scientific">Shewanella glacialipiscicola</name>
    <dbReference type="NCBI Taxonomy" id="614069"/>
    <lineage>
        <taxon>Bacteria</taxon>
        <taxon>Pseudomonadati</taxon>
        <taxon>Pseudomonadota</taxon>
        <taxon>Gammaproteobacteria</taxon>
        <taxon>Alteromonadales</taxon>
        <taxon>Shewanellaceae</taxon>
        <taxon>Shewanella</taxon>
    </lineage>
</organism>
<dbReference type="EMBL" id="BSUY01000001">
    <property type="protein sequence ID" value="GMA80839.1"/>
    <property type="molecule type" value="Genomic_DNA"/>
</dbReference>
<evidence type="ECO:0008006" key="3">
    <source>
        <dbReference type="Google" id="ProtNLM"/>
    </source>
</evidence>
<dbReference type="SUPFAM" id="SSF52096">
    <property type="entry name" value="ClpP/crotonase"/>
    <property type="match status" value="1"/>
</dbReference>
<accession>A0ABQ6J0S4</accession>
<evidence type="ECO:0000313" key="2">
    <source>
        <dbReference type="Proteomes" id="UP001157046"/>
    </source>
</evidence>
<dbReference type="Proteomes" id="UP001157046">
    <property type="component" value="Unassembled WGS sequence"/>
</dbReference>
<keyword evidence="2" id="KW-1185">Reference proteome</keyword>
<dbReference type="RefSeq" id="WP_220773763.1">
    <property type="nucleotide sequence ID" value="NZ_BPFC01000062.1"/>
</dbReference>